<gene>
    <name evidence="1" type="ORF">Desgi_1060</name>
</gene>
<dbReference type="HOGENOM" id="CLU_2824059_0_0_9"/>
<dbReference type="Proteomes" id="UP000013520">
    <property type="component" value="Chromosome"/>
</dbReference>
<dbReference type="EMBL" id="CP003273">
    <property type="protein sequence ID" value="AGL00589.1"/>
    <property type="molecule type" value="Genomic_DNA"/>
</dbReference>
<keyword evidence="2" id="KW-1185">Reference proteome</keyword>
<evidence type="ECO:0000313" key="1">
    <source>
        <dbReference type="EMBL" id="AGL00589.1"/>
    </source>
</evidence>
<accession>R4KDD5</accession>
<sequence length="66" mass="7364">MEKSKYSGIIPQKLLTDIKNGKCILFVGSGLSSQVKRSNDKNLIKAAFNPKRMYIGPIHWASLTAR</sequence>
<evidence type="ECO:0000313" key="2">
    <source>
        <dbReference type="Proteomes" id="UP000013520"/>
    </source>
</evidence>
<dbReference type="KEGG" id="dgi:Desgi_1060"/>
<reference evidence="1 2" key="1">
    <citation type="submission" date="2012-01" db="EMBL/GenBank/DDBJ databases">
        <title>Complete sequence of Desulfotomaculum gibsoniae DSM 7213.</title>
        <authorList>
            <consortium name="US DOE Joint Genome Institute"/>
            <person name="Lucas S."/>
            <person name="Han J."/>
            <person name="Lapidus A."/>
            <person name="Cheng J.-F."/>
            <person name="Goodwin L."/>
            <person name="Pitluck S."/>
            <person name="Peters L."/>
            <person name="Ovchinnikova G."/>
            <person name="Teshima H."/>
            <person name="Detter J.C."/>
            <person name="Han C."/>
            <person name="Tapia R."/>
            <person name="Land M."/>
            <person name="Hauser L."/>
            <person name="Kyrpides N."/>
            <person name="Ivanova N."/>
            <person name="Pagani I."/>
            <person name="Parshina S."/>
            <person name="Plugge C."/>
            <person name="Muyzer G."/>
            <person name="Kuever J."/>
            <person name="Ivanova A."/>
            <person name="Nazina T."/>
            <person name="Klenk H.-P."/>
            <person name="Brambilla E."/>
            <person name="Spring S."/>
            <person name="Stams A.F."/>
            <person name="Woyke T."/>
        </authorList>
    </citation>
    <scope>NUCLEOTIDE SEQUENCE [LARGE SCALE GENOMIC DNA]</scope>
    <source>
        <strain evidence="1 2">DSM 7213</strain>
    </source>
</reference>
<organism evidence="1 2">
    <name type="scientific">Desulfoscipio gibsoniae DSM 7213</name>
    <dbReference type="NCBI Taxonomy" id="767817"/>
    <lineage>
        <taxon>Bacteria</taxon>
        <taxon>Bacillati</taxon>
        <taxon>Bacillota</taxon>
        <taxon>Clostridia</taxon>
        <taxon>Eubacteriales</taxon>
        <taxon>Desulfallaceae</taxon>
        <taxon>Desulfoscipio</taxon>
    </lineage>
</organism>
<dbReference type="AlphaFoldDB" id="R4KDD5"/>
<name>R4KDD5_9FIRM</name>
<protein>
    <submittedName>
        <fullName evidence="1">Uncharacterized protein</fullName>
    </submittedName>
</protein>
<proteinExistence type="predicted"/>